<organism evidence="11 12">
    <name type="scientific">Desulfobacula phenolica</name>
    <dbReference type="NCBI Taxonomy" id="90732"/>
    <lineage>
        <taxon>Bacteria</taxon>
        <taxon>Pseudomonadati</taxon>
        <taxon>Thermodesulfobacteriota</taxon>
        <taxon>Desulfobacteria</taxon>
        <taxon>Desulfobacterales</taxon>
        <taxon>Desulfobacteraceae</taxon>
        <taxon>Desulfobacula</taxon>
    </lineage>
</organism>
<dbReference type="PANTHER" id="PTHR43551">
    <property type="entry name" value="FUMARATE REDUCTASE IRON-SULFUR SUBUNIT"/>
    <property type="match status" value="1"/>
</dbReference>
<gene>
    <name evidence="11" type="ORF">SAMN04487931_102163</name>
</gene>
<evidence type="ECO:0000256" key="2">
    <source>
        <dbReference type="ARBA" id="ARBA00022448"/>
    </source>
</evidence>
<keyword evidence="3" id="KW-0004">4Fe-4S</keyword>
<comment type="catalytic activity">
    <reaction evidence="9">
        <text>a quinone + succinate = fumarate + a quinol</text>
        <dbReference type="Rhea" id="RHEA:40523"/>
        <dbReference type="ChEBI" id="CHEBI:24646"/>
        <dbReference type="ChEBI" id="CHEBI:29806"/>
        <dbReference type="ChEBI" id="CHEBI:30031"/>
        <dbReference type="ChEBI" id="CHEBI:132124"/>
        <dbReference type="EC" id="1.3.5.1"/>
    </reaction>
</comment>
<evidence type="ECO:0000313" key="12">
    <source>
        <dbReference type="Proteomes" id="UP000199608"/>
    </source>
</evidence>
<sequence>MGEENFVDMTPNRSNNFCCGGGGGYLQSGFQEQRRAYGQTKANQILTTKASYCITPCHNCHAQVHDMAEVNDHAWQTTHLWTLLNLSLGILGPNEREYLGDDLKDVDVFHPESAM</sequence>
<dbReference type="InterPro" id="IPR004017">
    <property type="entry name" value="Cys_rich_dom"/>
</dbReference>
<evidence type="ECO:0000256" key="8">
    <source>
        <dbReference type="ARBA" id="ARBA00023014"/>
    </source>
</evidence>
<keyword evidence="6" id="KW-0560">Oxidoreductase</keyword>
<evidence type="ECO:0000256" key="5">
    <source>
        <dbReference type="ARBA" id="ARBA00022982"/>
    </source>
</evidence>
<dbReference type="EMBL" id="FNLL01000002">
    <property type="protein sequence ID" value="SDT86153.1"/>
    <property type="molecule type" value="Genomic_DNA"/>
</dbReference>
<evidence type="ECO:0000256" key="1">
    <source>
        <dbReference type="ARBA" id="ARBA00001966"/>
    </source>
</evidence>
<evidence type="ECO:0000256" key="3">
    <source>
        <dbReference type="ARBA" id="ARBA00022485"/>
    </source>
</evidence>
<keyword evidence="8" id="KW-0411">Iron-sulfur</keyword>
<proteinExistence type="predicted"/>
<feature type="domain" description="Cysteine-rich" evidence="10">
    <location>
        <begin position="4"/>
        <end position="64"/>
    </location>
</feature>
<evidence type="ECO:0000256" key="6">
    <source>
        <dbReference type="ARBA" id="ARBA00023002"/>
    </source>
</evidence>
<keyword evidence="12" id="KW-1185">Reference proteome</keyword>
<evidence type="ECO:0000313" key="11">
    <source>
        <dbReference type="EMBL" id="SDT86153.1"/>
    </source>
</evidence>
<dbReference type="GO" id="GO:0008177">
    <property type="term" value="F:succinate dehydrogenase (quinone) activity"/>
    <property type="evidence" value="ECO:0007669"/>
    <property type="project" value="UniProtKB-EC"/>
</dbReference>
<reference evidence="12" key="1">
    <citation type="submission" date="2016-10" db="EMBL/GenBank/DDBJ databases">
        <authorList>
            <person name="Varghese N."/>
            <person name="Submissions S."/>
        </authorList>
    </citation>
    <scope>NUCLEOTIDE SEQUENCE [LARGE SCALE GENOMIC DNA]</scope>
    <source>
        <strain evidence="12">DSM 3384</strain>
    </source>
</reference>
<dbReference type="GO" id="GO:0046872">
    <property type="term" value="F:metal ion binding"/>
    <property type="evidence" value="ECO:0007669"/>
    <property type="project" value="UniProtKB-KW"/>
</dbReference>
<dbReference type="Pfam" id="PF02754">
    <property type="entry name" value="CCG"/>
    <property type="match status" value="1"/>
</dbReference>
<keyword evidence="4" id="KW-0479">Metal-binding</keyword>
<dbReference type="AlphaFoldDB" id="A0A1H2DTG8"/>
<keyword evidence="7" id="KW-0408">Iron</keyword>
<evidence type="ECO:0000256" key="4">
    <source>
        <dbReference type="ARBA" id="ARBA00022723"/>
    </source>
</evidence>
<accession>A0A1H2DTG8</accession>
<keyword evidence="5" id="KW-0249">Electron transport</keyword>
<dbReference type="GO" id="GO:0051539">
    <property type="term" value="F:4 iron, 4 sulfur cluster binding"/>
    <property type="evidence" value="ECO:0007669"/>
    <property type="project" value="UniProtKB-KW"/>
</dbReference>
<comment type="cofactor">
    <cofactor evidence="1">
        <name>[4Fe-4S] cluster</name>
        <dbReference type="ChEBI" id="CHEBI:49883"/>
    </cofactor>
</comment>
<dbReference type="PANTHER" id="PTHR43551:SF2">
    <property type="entry name" value="FUMARATE REDUCTASE IRON-SULFUR SUBUNIT"/>
    <property type="match status" value="1"/>
</dbReference>
<keyword evidence="2" id="KW-0813">Transport</keyword>
<name>A0A1H2DTG8_9BACT</name>
<evidence type="ECO:0000256" key="7">
    <source>
        <dbReference type="ARBA" id="ARBA00023004"/>
    </source>
</evidence>
<protein>
    <submittedName>
        <fullName evidence="11">Cysteine-rich domain-containing protein</fullName>
    </submittedName>
</protein>
<evidence type="ECO:0000256" key="9">
    <source>
        <dbReference type="ARBA" id="ARBA00049220"/>
    </source>
</evidence>
<evidence type="ECO:0000259" key="10">
    <source>
        <dbReference type="Pfam" id="PF02754"/>
    </source>
</evidence>
<dbReference type="Proteomes" id="UP000199608">
    <property type="component" value="Unassembled WGS sequence"/>
</dbReference>